<feature type="domain" description="Peptidase family U32 C-terminal" evidence="4">
    <location>
        <begin position="380"/>
        <end position="458"/>
    </location>
</feature>
<dbReference type="PANTHER" id="PTHR30217:SF6">
    <property type="entry name" value="TRNA HYDROXYLATION PROTEIN P"/>
    <property type="match status" value="1"/>
</dbReference>
<accession>A0A1V3TKC0</accession>
<dbReference type="PANTHER" id="PTHR30217">
    <property type="entry name" value="PEPTIDASE U32 FAMILY"/>
    <property type="match status" value="1"/>
</dbReference>
<dbReference type="Pfam" id="PF01136">
    <property type="entry name" value="Peptidase_U32"/>
    <property type="match status" value="1"/>
</dbReference>
<dbReference type="EMBL" id="LPXH01000025">
    <property type="protein sequence ID" value="KUF41277.1"/>
    <property type="molecule type" value="Genomic_DNA"/>
</dbReference>
<name>A0A0W7Z1J1_9BURK</name>
<evidence type="ECO:0000313" key="6">
    <source>
        <dbReference type="Proteomes" id="UP000053300"/>
    </source>
</evidence>
<accession>A0A0W7Z1J1</accession>
<dbReference type="STRING" id="225992.B5M06_10960"/>
<dbReference type="InterPro" id="IPR001539">
    <property type="entry name" value="Peptidase_U32"/>
</dbReference>
<dbReference type="Gene3D" id="2.40.30.10">
    <property type="entry name" value="Translation factors"/>
    <property type="match status" value="1"/>
</dbReference>
<dbReference type="InterPro" id="IPR051454">
    <property type="entry name" value="RNA/ubiquinone_mod_enzymes"/>
</dbReference>
<sequence length="465" mass="52504">MKENTSPMKAPELLLPAGSLDKMRAAYDFGADAVYAGQPRYSLRARNNEFRMEQIAQGIQEAHQRGKKFFLTSNVIAHNDKIRTYLRDIEPIIEMKPDALIMADPGLIMMVKEKWPETVIHLSVQANTTNYATVKFWQKMGVERIILSRELSLDEIEKIRQECPDMELEVFVHGALCIAYSGRCLLSGYFNRRDPNQGTCTNACRWEYKTHDAQVDPNTGEALGVAMDKGFNFEEAKNDLDNQFTSTCGDQKRHPKADAIYLLEEKGRPGEMMPIMEDEHGTYIMNSKDLRAVEHVERLAKIGVDSLKIEGRTKSLYYVARTAQVYRRAIDDAVAGRPFNPHLITELEGLANRGYTGGLLERRPANDYQNYETGTSVLQRSHFVGQVRGYENGLAEIETMNRFAVGDMIEIIHPTGNRTVKLEQMFNLEGEPVQVAPGNPVRVRIPVEGPVEGGLIARLLQPQNP</sequence>
<keyword evidence="6" id="KW-1185">Reference proteome</keyword>
<organism evidence="5 6">
    <name type="scientific">Comamonas kerstersii</name>
    <dbReference type="NCBI Taxonomy" id="225992"/>
    <lineage>
        <taxon>Bacteria</taxon>
        <taxon>Pseudomonadati</taxon>
        <taxon>Pseudomonadota</taxon>
        <taxon>Betaproteobacteria</taxon>
        <taxon>Burkholderiales</taxon>
        <taxon>Comamonadaceae</taxon>
        <taxon>Comamonas</taxon>
    </lineage>
</organism>
<gene>
    <name evidence="5" type="ORF">AS359_09545</name>
</gene>
<evidence type="ECO:0000256" key="2">
    <source>
        <dbReference type="ARBA" id="ARBA00022801"/>
    </source>
</evidence>
<proteinExistence type="inferred from homology"/>
<evidence type="ECO:0000256" key="3">
    <source>
        <dbReference type="ARBA" id="ARBA00038374"/>
    </source>
</evidence>
<comment type="similarity">
    <text evidence="3">Belongs to the peptidase U32 family.</text>
</comment>
<dbReference type="PROSITE" id="PS01276">
    <property type="entry name" value="PEPTIDASE_U32"/>
    <property type="match status" value="1"/>
</dbReference>
<keyword evidence="1" id="KW-0645">Protease</keyword>
<evidence type="ECO:0000256" key="1">
    <source>
        <dbReference type="ARBA" id="ARBA00022670"/>
    </source>
</evidence>
<keyword evidence="2" id="KW-0378">Hydrolase</keyword>
<dbReference type="InterPro" id="IPR032525">
    <property type="entry name" value="Peptidase_U32_C"/>
</dbReference>
<evidence type="ECO:0000313" key="5">
    <source>
        <dbReference type="EMBL" id="KUF41277.1"/>
    </source>
</evidence>
<dbReference type="Pfam" id="PF16325">
    <property type="entry name" value="Peptidase_U32_C"/>
    <property type="match status" value="1"/>
</dbReference>
<dbReference type="GO" id="GO:0008233">
    <property type="term" value="F:peptidase activity"/>
    <property type="evidence" value="ECO:0007669"/>
    <property type="project" value="UniProtKB-KW"/>
</dbReference>
<dbReference type="AlphaFoldDB" id="A0A0W7Z1J1"/>
<protein>
    <submittedName>
        <fullName evidence="5">U32 family peptidase</fullName>
    </submittedName>
</protein>
<comment type="caution">
    <text evidence="5">The sequence shown here is derived from an EMBL/GenBank/DDBJ whole genome shotgun (WGS) entry which is preliminary data.</text>
</comment>
<dbReference type="GO" id="GO:0006508">
    <property type="term" value="P:proteolysis"/>
    <property type="evidence" value="ECO:0007669"/>
    <property type="project" value="UniProtKB-KW"/>
</dbReference>
<evidence type="ECO:0000259" key="4">
    <source>
        <dbReference type="Pfam" id="PF16325"/>
    </source>
</evidence>
<dbReference type="NCBIfam" id="NF011996">
    <property type="entry name" value="PRK15452.1"/>
    <property type="match status" value="1"/>
</dbReference>
<reference evidence="5 6" key="1">
    <citation type="submission" date="2015-12" db="EMBL/GenBank/DDBJ databases">
        <title>Complete genome sequence of a multi-drug resistant strain Acidovorax sp. 12322-1.</title>
        <authorList>
            <person name="Ming D."/>
            <person name="Wang M."/>
            <person name="Hu S."/>
            <person name="Zhou Y."/>
            <person name="Jiang T."/>
        </authorList>
    </citation>
    <scope>NUCLEOTIDE SEQUENCE [LARGE SCALE GENOMIC DNA]</scope>
    <source>
        <strain evidence="5 6">12322-1</strain>
    </source>
</reference>
<dbReference type="Proteomes" id="UP000053300">
    <property type="component" value="Unassembled WGS sequence"/>
</dbReference>